<feature type="compositionally biased region" description="Polar residues" evidence="1">
    <location>
        <begin position="1"/>
        <end position="23"/>
    </location>
</feature>
<evidence type="ECO:0000256" key="1">
    <source>
        <dbReference type="SAM" id="MobiDB-lite"/>
    </source>
</evidence>
<proteinExistence type="predicted"/>
<evidence type="ECO:0000313" key="2">
    <source>
        <dbReference type="EMBL" id="MBX62786.1"/>
    </source>
</evidence>
<dbReference type="EMBL" id="GGEC01082302">
    <property type="protein sequence ID" value="MBX62786.1"/>
    <property type="molecule type" value="Transcribed_RNA"/>
</dbReference>
<protein>
    <submittedName>
        <fullName evidence="2">Uncharacterized protein</fullName>
    </submittedName>
</protein>
<organism evidence="2">
    <name type="scientific">Rhizophora mucronata</name>
    <name type="common">Asiatic mangrove</name>
    <dbReference type="NCBI Taxonomy" id="61149"/>
    <lineage>
        <taxon>Eukaryota</taxon>
        <taxon>Viridiplantae</taxon>
        <taxon>Streptophyta</taxon>
        <taxon>Embryophyta</taxon>
        <taxon>Tracheophyta</taxon>
        <taxon>Spermatophyta</taxon>
        <taxon>Magnoliopsida</taxon>
        <taxon>eudicotyledons</taxon>
        <taxon>Gunneridae</taxon>
        <taxon>Pentapetalae</taxon>
        <taxon>rosids</taxon>
        <taxon>fabids</taxon>
        <taxon>Malpighiales</taxon>
        <taxon>Rhizophoraceae</taxon>
        <taxon>Rhizophora</taxon>
    </lineage>
</organism>
<sequence length="34" mass="3992">METLRNNQSPERPLDTNKTSCNRRQPAFWATKSN</sequence>
<dbReference type="AlphaFoldDB" id="A0A2P2Q731"/>
<reference evidence="2" key="1">
    <citation type="submission" date="2018-02" db="EMBL/GenBank/DDBJ databases">
        <title>Rhizophora mucronata_Transcriptome.</title>
        <authorList>
            <person name="Meera S.P."/>
            <person name="Sreeshan A."/>
            <person name="Augustine A."/>
        </authorList>
    </citation>
    <scope>NUCLEOTIDE SEQUENCE</scope>
    <source>
        <tissue evidence="2">Leaf</tissue>
    </source>
</reference>
<feature type="region of interest" description="Disordered" evidence="1">
    <location>
        <begin position="1"/>
        <end position="34"/>
    </location>
</feature>
<accession>A0A2P2Q731</accession>
<name>A0A2P2Q731_RHIMU</name>